<comment type="caution">
    <text evidence="3">The sequence shown here is derived from an EMBL/GenBank/DDBJ whole genome shotgun (WGS) entry which is preliminary data.</text>
</comment>
<dbReference type="RefSeq" id="WP_106427072.1">
    <property type="nucleotide sequence ID" value="NZ_PDJQ01000001.1"/>
</dbReference>
<dbReference type="Proteomes" id="UP000223071">
    <property type="component" value="Unassembled WGS sequence"/>
</dbReference>
<keyword evidence="4" id="KW-1185">Reference proteome</keyword>
<feature type="region of interest" description="Disordered" evidence="1">
    <location>
        <begin position="43"/>
        <end position="85"/>
    </location>
</feature>
<reference evidence="3 4" key="1">
    <citation type="submission" date="2017-09" db="EMBL/GenBank/DDBJ databases">
        <title>Sequencing the genomes of two abundant thermophiles in Great Basin hot springs: Thermocrinis jamiesonii and novel Chloroflexi Thermoflexus hugenholtzii.</title>
        <authorList>
            <person name="Hedlund B."/>
        </authorList>
    </citation>
    <scope>NUCLEOTIDE SEQUENCE [LARGE SCALE GENOMIC DNA]</scope>
    <source>
        <strain evidence="3 4">G233</strain>
    </source>
</reference>
<dbReference type="SUPFAM" id="SSF53955">
    <property type="entry name" value="Lysozyme-like"/>
    <property type="match status" value="1"/>
</dbReference>
<dbReference type="AlphaFoldDB" id="A0A2A9HFI3"/>
<dbReference type="InterPro" id="IPR023346">
    <property type="entry name" value="Lysozyme-like_dom_sf"/>
</dbReference>
<evidence type="ECO:0000313" key="3">
    <source>
        <dbReference type="EMBL" id="PFG74538.1"/>
    </source>
</evidence>
<feature type="domain" description="Transglycosylase SLT" evidence="2">
    <location>
        <begin position="89"/>
        <end position="179"/>
    </location>
</feature>
<dbReference type="InterPro" id="IPR008258">
    <property type="entry name" value="Transglycosylase_SLT_dom_1"/>
</dbReference>
<evidence type="ECO:0000256" key="1">
    <source>
        <dbReference type="SAM" id="MobiDB-lite"/>
    </source>
</evidence>
<gene>
    <name evidence="3" type="ORF">A9A59_1771</name>
</gene>
<sequence>MAIDPLAAGAPSPLHVSLAEAGLHARSLREGGFAAALRHASAPAGAPGLQPARAAGKSPAAGRPAPEPHTPVVSREPAGDPDRWDGLLNRLGQKYGVPPLFLKAVMLIESGGRPDAIGDGGHSVGLFQLHDQGYGHEMGDLRFDPEANADRAARGLAASWRKLEQAGYSGEYLVRAAYDDTFNPGGGFAHQGDALVRTLNRLLAQQGLPPLA</sequence>
<evidence type="ECO:0000259" key="2">
    <source>
        <dbReference type="Pfam" id="PF01464"/>
    </source>
</evidence>
<proteinExistence type="predicted"/>
<dbReference type="Gene3D" id="1.10.530.10">
    <property type="match status" value="1"/>
</dbReference>
<accession>A0A2A9HFI3</accession>
<name>A0A2A9HFI3_TEPT2</name>
<evidence type="ECO:0000313" key="4">
    <source>
        <dbReference type="Proteomes" id="UP000223071"/>
    </source>
</evidence>
<dbReference type="Pfam" id="PF01464">
    <property type="entry name" value="SLT"/>
    <property type="match status" value="1"/>
</dbReference>
<organism evidence="3 4">
    <name type="scientific">Tepidiforma thermophila (strain KCTC 52669 / CGMCC 1.13589 / G233)</name>
    <dbReference type="NCBI Taxonomy" id="2761530"/>
    <lineage>
        <taxon>Bacteria</taxon>
        <taxon>Bacillati</taxon>
        <taxon>Chloroflexota</taxon>
        <taxon>Tepidiformia</taxon>
        <taxon>Tepidiformales</taxon>
        <taxon>Tepidiformaceae</taxon>
        <taxon>Tepidiforma</taxon>
    </lineage>
</organism>
<protein>
    <submittedName>
        <fullName evidence="3">Transglycosylase-like protein with SLT domain</fullName>
    </submittedName>
</protein>
<dbReference type="EMBL" id="PDJQ01000001">
    <property type="protein sequence ID" value="PFG74538.1"/>
    <property type="molecule type" value="Genomic_DNA"/>
</dbReference>